<evidence type="ECO:0000313" key="3">
    <source>
        <dbReference type="Proteomes" id="UP000324853"/>
    </source>
</evidence>
<comment type="caution">
    <text evidence="2">The sequence shown here is derived from an EMBL/GenBank/DDBJ whole genome shotgun (WGS) entry which is preliminary data.</text>
</comment>
<reference evidence="2 3" key="1">
    <citation type="submission" date="2019-08" db="EMBL/GenBank/DDBJ databases">
        <title>Bradyrhizobium hipponensis sp. nov., a rhizobium isolated from a Lupinus angustifolius root nodule in Tunisia.</title>
        <authorList>
            <person name="Off K."/>
            <person name="Rejili M."/>
            <person name="Mars M."/>
            <person name="Brachmann A."/>
            <person name="Marin M."/>
        </authorList>
    </citation>
    <scope>NUCLEOTIDE SEQUENCE [LARGE SCALE GENOMIC DNA]</scope>
    <source>
        <strain evidence="2 3">CTAW11</strain>
    </source>
</reference>
<dbReference type="AlphaFoldDB" id="A0A5S4W3X0"/>
<organism evidence="2 3">
    <name type="scientific">Bradyrhizobium cytisi</name>
    <dbReference type="NCBI Taxonomy" id="515489"/>
    <lineage>
        <taxon>Bacteria</taxon>
        <taxon>Pseudomonadati</taxon>
        <taxon>Pseudomonadota</taxon>
        <taxon>Alphaproteobacteria</taxon>
        <taxon>Hyphomicrobiales</taxon>
        <taxon>Nitrobacteraceae</taxon>
        <taxon>Bradyrhizobium</taxon>
    </lineage>
</organism>
<feature type="non-terminal residue" evidence="2">
    <location>
        <position position="1"/>
    </location>
</feature>
<dbReference type="InterPro" id="IPR005656">
    <property type="entry name" value="MmgE_PrpD"/>
</dbReference>
<dbReference type="PANTHER" id="PTHR16943:SF8">
    <property type="entry name" value="2-METHYLCITRATE DEHYDRATASE"/>
    <property type="match status" value="1"/>
</dbReference>
<accession>A0A5S4W3X0</accession>
<gene>
    <name evidence="2" type="ORF">FXB38_34205</name>
</gene>
<evidence type="ECO:0000313" key="2">
    <source>
        <dbReference type="EMBL" id="TYL74567.1"/>
    </source>
</evidence>
<dbReference type="EMBL" id="VSSR01000070">
    <property type="protein sequence ID" value="TYL74567.1"/>
    <property type="molecule type" value="Genomic_DNA"/>
</dbReference>
<proteinExistence type="predicted"/>
<dbReference type="InterPro" id="IPR045337">
    <property type="entry name" value="MmgE_PrpD_C"/>
</dbReference>
<feature type="domain" description="MmgE/PrpD C-terminal" evidence="1">
    <location>
        <begin position="2"/>
        <end position="79"/>
    </location>
</feature>
<evidence type="ECO:0000259" key="1">
    <source>
        <dbReference type="Pfam" id="PF19305"/>
    </source>
</evidence>
<name>A0A5S4W3X0_9BRAD</name>
<sequence length="101" mass="10861">KTSVKPGEALIAKLPKGRGANIEIVFTDGQSLREIVEVPEGDAVRPLSRSSLERKFMNFAVPVVGKAGAEHVLSLVDGLEELKDVRELTRTLKGNGQQNPG</sequence>
<dbReference type="Pfam" id="PF19305">
    <property type="entry name" value="MmgE_PrpD_C"/>
    <property type="match status" value="1"/>
</dbReference>
<dbReference type="OrthoDB" id="9797528at2"/>
<dbReference type="SUPFAM" id="SSF103378">
    <property type="entry name" value="2-methylcitrate dehydratase PrpD"/>
    <property type="match status" value="1"/>
</dbReference>
<protein>
    <submittedName>
        <fullName evidence="2">MmgE/PrpD family protein</fullName>
    </submittedName>
</protein>
<dbReference type="PANTHER" id="PTHR16943">
    <property type="entry name" value="2-METHYLCITRATE DEHYDRATASE-RELATED"/>
    <property type="match status" value="1"/>
</dbReference>
<dbReference type="RefSeq" id="WP_148755351.1">
    <property type="nucleotide sequence ID" value="NZ_VSSR01000070.1"/>
</dbReference>
<dbReference type="InterPro" id="IPR036148">
    <property type="entry name" value="MmgE/PrpD_sf"/>
</dbReference>
<dbReference type="Proteomes" id="UP000324853">
    <property type="component" value="Unassembled WGS sequence"/>
</dbReference>
<dbReference type="GO" id="GO:0016829">
    <property type="term" value="F:lyase activity"/>
    <property type="evidence" value="ECO:0007669"/>
    <property type="project" value="InterPro"/>
</dbReference>
<keyword evidence="3" id="KW-1185">Reference proteome</keyword>